<evidence type="ECO:0000313" key="6">
    <source>
        <dbReference type="EMBL" id="NJQ07088.1"/>
    </source>
</evidence>
<dbReference type="InterPro" id="IPR042837">
    <property type="entry name" value="PTX3"/>
</dbReference>
<dbReference type="PANTHER" id="PTHR46943">
    <property type="entry name" value="PENTRAXIN-RELATED PROTEIN PTX3"/>
    <property type="match status" value="1"/>
</dbReference>
<comment type="caution">
    <text evidence="6">The sequence shown here is derived from an EMBL/GenBank/DDBJ whole genome shotgun (WGS) entry which is preliminary data.</text>
</comment>
<dbReference type="Proteomes" id="UP000578686">
    <property type="component" value="Unassembled WGS sequence"/>
</dbReference>
<organism evidence="6 7">
    <name type="scientific">Streptomyces lonarensis</name>
    <dbReference type="NCBI Taxonomy" id="700599"/>
    <lineage>
        <taxon>Bacteria</taxon>
        <taxon>Bacillati</taxon>
        <taxon>Actinomycetota</taxon>
        <taxon>Actinomycetes</taxon>
        <taxon>Kitasatosporales</taxon>
        <taxon>Streptomycetaceae</taxon>
        <taxon>Streptomyces</taxon>
    </lineage>
</organism>
<feature type="domain" description="LamG-like jellyroll fold" evidence="5">
    <location>
        <begin position="648"/>
        <end position="811"/>
    </location>
</feature>
<evidence type="ECO:0000256" key="4">
    <source>
        <dbReference type="SAM" id="SignalP"/>
    </source>
</evidence>
<dbReference type="InterPro" id="IPR006558">
    <property type="entry name" value="LamG-like"/>
</dbReference>
<dbReference type="AlphaFoldDB" id="A0A7X6D323"/>
<keyword evidence="1 4" id="KW-0732">Signal</keyword>
<reference evidence="6 7" key="1">
    <citation type="submission" date="2020-03" db="EMBL/GenBank/DDBJ databases">
        <title>Draft genome of Streptomyces sp. ventii, isolated from the Axial Seamount in the Pacific Ocean, and resequencing of the two type strains Streptomyces lonarensis strain NCL 716 and Streptomyces bohaiensis strain 11A07.</title>
        <authorList>
            <person name="Loughran R.M."/>
            <person name="Pfannmuller K.M."/>
            <person name="Wasson B.J."/>
            <person name="Deadmond M.C."/>
            <person name="Paddock B.E."/>
            <person name="Koyack M.J."/>
            <person name="Gallegos D.A."/>
            <person name="Mitchell E.A."/>
            <person name="Ushijima B."/>
            <person name="Saw J.H."/>
            <person name="Mcphail K.L."/>
            <person name="Videau P."/>
        </authorList>
    </citation>
    <scope>NUCLEOTIDE SEQUENCE [LARGE SCALE GENOMIC DNA]</scope>
    <source>
        <strain evidence="6 7">NCL716</strain>
    </source>
</reference>
<evidence type="ECO:0000256" key="1">
    <source>
        <dbReference type="ARBA" id="ARBA00022729"/>
    </source>
</evidence>
<feature type="signal peptide" evidence="4">
    <location>
        <begin position="1"/>
        <end position="31"/>
    </location>
</feature>
<feature type="chain" id="PRO_5030746751" evidence="4">
    <location>
        <begin position="32"/>
        <end position="822"/>
    </location>
</feature>
<feature type="domain" description="LamG-like jellyroll fold" evidence="5">
    <location>
        <begin position="211"/>
        <end position="350"/>
    </location>
</feature>
<dbReference type="GO" id="GO:0006955">
    <property type="term" value="P:immune response"/>
    <property type="evidence" value="ECO:0007669"/>
    <property type="project" value="InterPro"/>
</dbReference>
<sequence>MFRRVRRAGLRFLAVLTVASLALGGVSTAVAAEAGASRGAGPIPPPDIASDRFPEFDPADSQGSWIEGVGEYADFTFSSDDPRVVRYRYGVNNSPHPDNNVPTTDGAARTVSLFTEEPGLRFVTAQAFDETGRSSAPRTFLYLAGPAPEQVGFAFDEPSGAEDTRPAAPERNLRLRGGHGLGTPAALGTGLTLDGVTGHVTTEGAVVDSARPWTVSAWARLENRPDHDAVVVEQLGTGFVGYSLHYAAEERAWAATADRGATSAAGRSRVVSEDEAAVGTWTHLLLSYDGARMRLFVDGLETAETDHAPTAVANRSLLLGASGRDGAAADHFPGDLDHLQFFDHGLRTADGAVQALAAKQPVNRAPHRPPVAVLPLDEAADSPTVATVSGHAPAVHRGAVASGVDGYDGRAVRYDGRTGRTVAAAPAVDTAGTFSVSAWVRLDKATATGDGVVVSQSGEHGAGLTLEYSRELDRWQFGRATADSPAAEEAYATQPARFVARDGAWVHLAGVRDAVAGTLRLYVDGAAVAETRHDSAWSATGPLVIGAGTADGPTDTHFAGEIDELRLHNRVLTAGEVAAAARRDHVLAARWELDGGTDTTPDASRPDNPLTLHGGTAFGEGRIGDGALVLDGRTGYARTDRVPVDTSADYTVAAWARADEVPEEPVAVISIGGRSAAALTVRFVPDPDEPGWGAWQVDVGGEDVPGTSPARAENQVFYDVREWNHLAVVLDASTQRLSLYVNGSLEEVRCDAEWDGDDCVPRASWQDVGPLFAAVGPLEVGRERLSSDTWGGYWPGAVDDVWVYQGALRAEEITSLGFGIGP</sequence>
<keyword evidence="2" id="KW-1015">Disulfide bond</keyword>
<dbReference type="SUPFAM" id="SSF49899">
    <property type="entry name" value="Concanavalin A-like lectins/glucanases"/>
    <property type="match status" value="3"/>
</dbReference>
<accession>A0A7X6D323</accession>
<dbReference type="Pfam" id="PF13385">
    <property type="entry name" value="Laminin_G_3"/>
    <property type="match status" value="3"/>
</dbReference>
<feature type="region of interest" description="Disordered" evidence="3">
    <location>
        <begin position="595"/>
        <end position="617"/>
    </location>
</feature>
<evidence type="ECO:0000256" key="2">
    <source>
        <dbReference type="ARBA" id="ARBA00023157"/>
    </source>
</evidence>
<dbReference type="EMBL" id="JAAVJD010000130">
    <property type="protein sequence ID" value="NJQ07088.1"/>
    <property type="molecule type" value="Genomic_DNA"/>
</dbReference>
<gene>
    <name evidence="6" type="ORF">HCN56_16225</name>
</gene>
<dbReference type="SMART" id="SM00560">
    <property type="entry name" value="LamGL"/>
    <property type="match status" value="3"/>
</dbReference>
<dbReference type="PANTHER" id="PTHR46943:SF1">
    <property type="entry name" value="PENTRAXIN-RELATED PROTEIN PTX3"/>
    <property type="match status" value="1"/>
</dbReference>
<evidence type="ECO:0000256" key="3">
    <source>
        <dbReference type="SAM" id="MobiDB-lite"/>
    </source>
</evidence>
<dbReference type="Gene3D" id="2.60.120.200">
    <property type="match status" value="3"/>
</dbReference>
<dbReference type="InterPro" id="IPR013320">
    <property type="entry name" value="ConA-like_dom_sf"/>
</dbReference>
<protein>
    <submittedName>
        <fullName evidence="6">LamG domain-containing protein</fullName>
    </submittedName>
</protein>
<evidence type="ECO:0000259" key="5">
    <source>
        <dbReference type="SMART" id="SM00560"/>
    </source>
</evidence>
<feature type="domain" description="LamG-like jellyroll fold" evidence="5">
    <location>
        <begin position="432"/>
        <end position="575"/>
    </location>
</feature>
<evidence type="ECO:0000313" key="7">
    <source>
        <dbReference type="Proteomes" id="UP000578686"/>
    </source>
</evidence>
<proteinExistence type="predicted"/>
<name>A0A7X6D323_9ACTN</name>
<dbReference type="RefSeq" id="WP_167971792.1">
    <property type="nucleotide sequence ID" value="NZ_BHZG01000431.1"/>
</dbReference>
<keyword evidence="7" id="KW-1185">Reference proteome</keyword>